<dbReference type="Proteomes" id="UP000460221">
    <property type="component" value="Unassembled WGS sequence"/>
</dbReference>
<reference evidence="1 2" key="1">
    <citation type="submission" date="2019-11" db="EMBL/GenBank/DDBJ databases">
        <authorList>
            <person name="Jiang L.-Q."/>
        </authorList>
    </citation>
    <scope>NUCLEOTIDE SEQUENCE [LARGE SCALE GENOMIC DNA]</scope>
    <source>
        <strain evidence="1 2">YIM 132087</strain>
    </source>
</reference>
<protein>
    <submittedName>
        <fullName evidence="1">Uncharacterized protein</fullName>
    </submittedName>
</protein>
<sequence>MLDVVRSLPAAQRVPIDPPSVIKDKDWSDEIGEPWAIAMTAALVGRYGPWVTGWRWALGESDLDGGPVTAWCCPRHSITSAEATLATVAAAVCEWRTWLEDLARRFAQYLPTPVDLTHDELVDLWALAIAHLITAIVERTDAGGAWYLHCATVLGWFLAVAGVAPERQESMIDAAVAGRWESWTAPHEQLVVAVAESLAARVVQELQISAIC</sequence>
<dbReference type="AlphaFoldDB" id="A0A7K1FJ72"/>
<dbReference type="EMBL" id="WLYK01000002">
    <property type="protein sequence ID" value="MTD14172.1"/>
    <property type="molecule type" value="Genomic_DNA"/>
</dbReference>
<evidence type="ECO:0000313" key="1">
    <source>
        <dbReference type="EMBL" id="MTD14172.1"/>
    </source>
</evidence>
<evidence type="ECO:0000313" key="2">
    <source>
        <dbReference type="Proteomes" id="UP000460221"/>
    </source>
</evidence>
<gene>
    <name evidence="1" type="ORF">GIS00_09465</name>
</gene>
<comment type="caution">
    <text evidence="1">The sequence shown here is derived from an EMBL/GenBank/DDBJ whole genome shotgun (WGS) entry which is preliminary data.</text>
</comment>
<organism evidence="1 2">
    <name type="scientific">Nakamurella alba</name>
    <dbReference type="NCBI Taxonomy" id="2665158"/>
    <lineage>
        <taxon>Bacteria</taxon>
        <taxon>Bacillati</taxon>
        <taxon>Actinomycetota</taxon>
        <taxon>Actinomycetes</taxon>
        <taxon>Nakamurellales</taxon>
        <taxon>Nakamurellaceae</taxon>
        <taxon>Nakamurella</taxon>
    </lineage>
</organism>
<proteinExistence type="predicted"/>
<dbReference type="RefSeq" id="WP_196073204.1">
    <property type="nucleotide sequence ID" value="NZ_WLYK01000002.1"/>
</dbReference>
<accession>A0A7K1FJ72</accession>
<name>A0A7K1FJ72_9ACTN</name>
<keyword evidence="2" id="KW-1185">Reference proteome</keyword>